<evidence type="ECO:0000313" key="3">
    <source>
        <dbReference type="Proteomes" id="UP000228945"/>
    </source>
</evidence>
<feature type="transmembrane region" description="Helical" evidence="1">
    <location>
        <begin position="20"/>
        <end position="42"/>
    </location>
</feature>
<keyword evidence="1" id="KW-1133">Transmembrane helix</keyword>
<evidence type="ECO:0000313" key="2">
    <source>
        <dbReference type="EMBL" id="ATQ41440.1"/>
    </source>
</evidence>
<protein>
    <submittedName>
        <fullName evidence="2">Uncharacterized protein</fullName>
    </submittedName>
</protein>
<feature type="transmembrane region" description="Helical" evidence="1">
    <location>
        <begin position="103"/>
        <end position="124"/>
    </location>
</feature>
<sequence length="185" mass="19002">MLRNRDGHFWDLEALTSLSGAAFWVMVLLGLAMGGLCIWSVALAARRRLEASRAYLRIMVVMGPAGFVTLAAGLVAVLPEAGAEAAASGSLAASATPAEMGRLVLLVVYLAAIGLGAIQILRLAGQGQIEDGRAPGTGETANAFAAPLEEDASLLPVRIVRFTALLVACAMTAAAVAYAIRGVLV</sequence>
<dbReference type="EMBL" id="CP024201">
    <property type="protein sequence ID" value="ATQ41440.1"/>
    <property type="molecule type" value="Genomic_DNA"/>
</dbReference>
<accession>A0A2D2ATV7</accession>
<keyword evidence="1" id="KW-0812">Transmembrane</keyword>
<dbReference type="Proteomes" id="UP000228945">
    <property type="component" value="Chromosome"/>
</dbReference>
<feature type="transmembrane region" description="Helical" evidence="1">
    <location>
        <begin position="159"/>
        <end position="180"/>
    </location>
</feature>
<dbReference type="KEGG" id="cmb:CSW64_02915"/>
<dbReference type="AlphaFoldDB" id="A0A2D2ATV7"/>
<evidence type="ECO:0000256" key="1">
    <source>
        <dbReference type="SAM" id="Phobius"/>
    </source>
</evidence>
<proteinExistence type="predicted"/>
<keyword evidence="3" id="KW-1185">Reference proteome</keyword>
<name>A0A2D2ATV7_9CAUL</name>
<feature type="transmembrane region" description="Helical" evidence="1">
    <location>
        <begin position="54"/>
        <end position="78"/>
    </location>
</feature>
<keyword evidence="1" id="KW-0472">Membrane</keyword>
<gene>
    <name evidence="2" type="ORF">CSW64_02915</name>
</gene>
<organism evidence="2 3">
    <name type="scientific">Caulobacter mirabilis</name>
    <dbReference type="NCBI Taxonomy" id="69666"/>
    <lineage>
        <taxon>Bacteria</taxon>
        <taxon>Pseudomonadati</taxon>
        <taxon>Pseudomonadota</taxon>
        <taxon>Alphaproteobacteria</taxon>
        <taxon>Caulobacterales</taxon>
        <taxon>Caulobacteraceae</taxon>
        <taxon>Caulobacter</taxon>
    </lineage>
</organism>
<reference evidence="2 3" key="1">
    <citation type="submission" date="2017-10" db="EMBL/GenBank/DDBJ databases">
        <title>Genome sequence of Caulobacter mirabilis FWC38.</title>
        <authorList>
            <person name="Fiebig A."/>
            <person name="Crosson S."/>
        </authorList>
    </citation>
    <scope>NUCLEOTIDE SEQUENCE [LARGE SCALE GENOMIC DNA]</scope>
    <source>
        <strain evidence="2 3">FWC 38</strain>
    </source>
</reference>